<dbReference type="InterPro" id="IPR027417">
    <property type="entry name" value="P-loop_NTPase"/>
</dbReference>
<dbReference type="SUPFAM" id="SSF52540">
    <property type="entry name" value="P-loop containing nucleoside triphosphate hydrolases"/>
    <property type="match status" value="1"/>
</dbReference>
<protein>
    <submittedName>
        <fullName evidence="5">ATP-binding cassette domain-containing protein</fullName>
    </submittedName>
</protein>
<evidence type="ECO:0000313" key="5">
    <source>
        <dbReference type="EMBL" id="MFJ3046739.1"/>
    </source>
</evidence>
<dbReference type="InterPro" id="IPR003593">
    <property type="entry name" value="AAA+_ATPase"/>
</dbReference>
<dbReference type="InterPro" id="IPR003439">
    <property type="entry name" value="ABC_transporter-like_ATP-bd"/>
</dbReference>
<keyword evidence="1" id="KW-0472">Membrane</keyword>
<evidence type="ECO:0000256" key="1">
    <source>
        <dbReference type="ARBA" id="ARBA00022475"/>
    </source>
</evidence>
<name>A0ABW8F0B0_9BURK</name>
<proteinExistence type="predicted"/>
<accession>A0ABW8F0B0</accession>
<dbReference type="SMART" id="SM00382">
    <property type="entry name" value="AAA"/>
    <property type="match status" value="1"/>
</dbReference>
<dbReference type="PANTHER" id="PTHR43119:SF1">
    <property type="entry name" value="ABC TRANSPORTER DOMAIN-CONTAINING PROTEIN"/>
    <property type="match status" value="1"/>
</dbReference>
<sequence>MSIETNLNTLPARLQAIGLCSAVVAPVSFGIAAGECLAVSGRSGAGKTRLLRLIADLDEGGGDVMLDGVSRSRFPAPAWRREVIYQSAEPAWWRPSVAEHFKPEEQERAVQLAGRLALPADRLSADIAQLSTGERQRAALVRSLARQPKVLLLDEPTSALDADNVRRVEALLQACMNDGLALMLVTHSQEQAARLARMTIQVERRR</sequence>
<dbReference type="PANTHER" id="PTHR43119">
    <property type="entry name" value="ABC TRANSPORT PROTEIN ATP-BINDING COMPONENT-RELATED"/>
    <property type="match status" value="1"/>
</dbReference>
<dbReference type="GO" id="GO:0005524">
    <property type="term" value="F:ATP binding"/>
    <property type="evidence" value="ECO:0007669"/>
    <property type="project" value="UniProtKB-KW"/>
</dbReference>
<dbReference type="Gene3D" id="3.40.50.300">
    <property type="entry name" value="P-loop containing nucleotide triphosphate hydrolases"/>
    <property type="match status" value="1"/>
</dbReference>
<keyword evidence="6" id="KW-1185">Reference proteome</keyword>
<evidence type="ECO:0000259" key="4">
    <source>
        <dbReference type="PROSITE" id="PS50893"/>
    </source>
</evidence>
<gene>
    <name evidence="5" type="ORF">ACIPEN_12990</name>
</gene>
<keyword evidence="1" id="KW-1003">Cell membrane</keyword>
<keyword evidence="3 5" id="KW-0067">ATP-binding</keyword>
<feature type="domain" description="ABC transporter" evidence="4">
    <location>
        <begin position="5"/>
        <end position="204"/>
    </location>
</feature>
<dbReference type="CDD" id="cd00267">
    <property type="entry name" value="ABC_ATPase"/>
    <property type="match status" value="1"/>
</dbReference>
<evidence type="ECO:0000256" key="2">
    <source>
        <dbReference type="ARBA" id="ARBA00022741"/>
    </source>
</evidence>
<dbReference type="EMBL" id="JBIUZV010000006">
    <property type="protein sequence ID" value="MFJ3046739.1"/>
    <property type="molecule type" value="Genomic_DNA"/>
</dbReference>
<dbReference type="RefSeq" id="WP_402700965.1">
    <property type="nucleotide sequence ID" value="NZ_JBIUZV010000006.1"/>
</dbReference>
<dbReference type="Pfam" id="PF00005">
    <property type="entry name" value="ABC_tran"/>
    <property type="match status" value="1"/>
</dbReference>
<dbReference type="PROSITE" id="PS50893">
    <property type="entry name" value="ABC_TRANSPORTER_2"/>
    <property type="match status" value="1"/>
</dbReference>
<reference evidence="5 6" key="1">
    <citation type="submission" date="2024-10" db="EMBL/GenBank/DDBJ databases">
        <title>The Natural Products Discovery Center: Release of the First 8490 Sequenced Strains for Exploring Actinobacteria Biosynthetic Diversity.</title>
        <authorList>
            <person name="Kalkreuter E."/>
            <person name="Kautsar S.A."/>
            <person name="Yang D."/>
            <person name="Bader C.D."/>
            <person name="Teijaro C.N."/>
            <person name="Fluegel L."/>
            <person name="Davis C.M."/>
            <person name="Simpson J.R."/>
            <person name="Lauterbach L."/>
            <person name="Steele A.D."/>
            <person name="Gui C."/>
            <person name="Meng S."/>
            <person name="Li G."/>
            <person name="Viehrig K."/>
            <person name="Ye F."/>
            <person name="Su P."/>
            <person name="Kiefer A.F."/>
            <person name="Nichols A."/>
            <person name="Cepeda A.J."/>
            <person name="Yan W."/>
            <person name="Fan B."/>
            <person name="Jiang Y."/>
            <person name="Adhikari A."/>
            <person name="Zheng C.-J."/>
            <person name="Schuster L."/>
            <person name="Cowan T.M."/>
            <person name="Smanski M.J."/>
            <person name="Chevrette M.G."/>
            <person name="De Carvalho L.P.S."/>
            <person name="Shen B."/>
        </authorList>
    </citation>
    <scope>NUCLEOTIDE SEQUENCE [LARGE SCALE GENOMIC DNA]</scope>
    <source>
        <strain evidence="5 6">NPDC087045</strain>
    </source>
</reference>
<organism evidence="5 6">
    <name type="scientific">Herbaspirillum chlorophenolicum</name>
    <dbReference type="NCBI Taxonomy" id="211589"/>
    <lineage>
        <taxon>Bacteria</taxon>
        <taxon>Pseudomonadati</taxon>
        <taxon>Pseudomonadota</taxon>
        <taxon>Betaproteobacteria</taxon>
        <taxon>Burkholderiales</taxon>
        <taxon>Oxalobacteraceae</taxon>
        <taxon>Herbaspirillum</taxon>
    </lineage>
</organism>
<keyword evidence="2" id="KW-0547">Nucleotide-binding</keyword>
<comment type="caution">
    <text evidence="5">The sequence shown here is derived from an EMBL/GenBank/DDBJ whole genome shotgun (WGS) entry which is preliminary data.</text>
</comment>
<evidence type="ECO:0000256" key="3">
    <source>
        <dbReference type="ARBA" id="ARBA00022840"/>
    </source>
</evidence>
<dbReference type="Proteomes" id="UP001617427">
    <property type="component" value="Unassembled WGS sequence"/>
</dbReference>
<evidence type="ECO:0000313" key="6">
    <source>
        <dbReference type="Proteomes" id="UP001617427"/>
    </source>
</evidence>